<dbReference type="AlphaFoldDB" id="A0A1Y3ARC8"/>
<gene>
    <name evidence="2" type="ORF">BLA29_005657</name>
</gene>
<keyword evidence="3" id="KW-1185">Reference proteome</keyword>
<protein>
    <submittedName>
        <fullName evidence="2">Uncharacterized protein</fullName>
    </submittedName>
</protein>
<evidence type="ECO:0000313" key="3">
    <source>
        <dbReference type="Proteomes" id="UP000194236"/>
    </source>
</evidence>
<evidence type="ECO:0000256" key="1">
    <source>
        <dbReference type="SAM" id="MobiDB-lite"/>
    </source>
</evidence>
<feature type="non-terminal residue" evidence="2">
    <location>
        <position position="1"/>
    </location>
</feature>
<organism evidence="2 3">
    <name type="scientific">Euroglyphus maynei</name>
    <name type="common">Mayne's house dust mite</name>
    <dbReference type="NCBI Taxonomy" id="6958"/>
    <lineage>
        <taxon>Eukaryota</taxon>
        <taxon>Metazoa</taxon>
        <taxon>Ecdysozoa</taxon>
        <taxon>Arthropoda</taxon>
        <taxon>Chelicerata</taxon>
        <taxon>Arachnida</taxon>
        <taxon>Acari</taxon>
        <taxon>Acariformes</taxon>
        <taxon>Sarcoptiformes</taxon>
        <taxon>Astigmata</taxon>
        <taxon>Psoroptidia</taxon>
        <taxon>Analgoidea</taxon>
        <taxon>Pyroglyphidae</taxon>
        <taxon>Pyroglyphinae</taxon>
        <taxon>Euroglyphus</taxon>
    </lineage>
</organism>
<dbReference type="EMBL" id="MUJZ01062909">
    <property type="protein sequence ID" value="OTF71020.1"/>
    <property type="molecule type" value="Genomic_DNA"/>
</dbReference>
<feature type="region of interest" description="Disordered" evidence="1">
    <location>
        <begin position="23"/>
        <end position="56"/>
    </location>
</feature>
<feature type="compositionally biased region" description="Acidic residues" evidence="1">
    <location>
        <begin position="45"/>
        <end position="56"/>
    </location>
</feature>
<dbReference type="Proteomes" id="UP000194236">
    <property type="component" value="Unassembled WGS sequence"/>
</dbReference>
<name>A0A1Y3ARC8_EURMA</name>
<dbReference type="OrthoDB" id="10513775at2759"/>
<reference evidence="2 3" key="1">
    <citation type="submission" date="2017-03" db="EMBL/GenBank/DDBJ databases">
        <title>Genome Survey of Euroglyphus maynei.</title>
        <authorList>
            <person name="Arlian L.G."/>
            <person name="Morgan M.S."/>
            <person name="Rider S.D."/>
        </authorList>
    </citation>
    <scope>NUCLEOTIDE SEQUENCE [LARGE SCALE GENOMIC DNA]</scope>
    <source>
        <strain evidence="2">Arlian Lab</strain>
        <tissue evidence="2">Whole body</tissue>
    </source>
</reference>
<comment type="caution">
    <text evidence="2">The sequence shown here is derived from an EMBL/GenBank/DDBJ whole genome shotgun (WGS) entry which is preliminary data.</text>
</comment>
<feature type="region of interest" description="Disordered" evidence="1">
    <location>
        <begin position="89"/>
        <end position="109"/>
    </location>
</feature>
<accession>A0A1Y3ARC8</accession>
<sequence>QQQQQQQQPPFLLNNQRKYKSVFEPGLDYYKSSPDNLLPEKTENDETSQTNEEEVQDVVLRPKKPQMMTAHVNALLIDELKKRQSNFYESREPHYPPHHNLINSLASVQ</sequence>
<proteinExistence type="predicted"/>
<evidence type="ECO:0000313" key="2">
    <source>
        <dbReference type="EMBL" id="OTF71020.1"/>
    </source>
</evidence>